<feature type="region of interest" description="Disordered" evidence="1">
    <location>
        <begin position="1"/>
        <end position="43"/>
    </location>
</feature>
<dbReference type="SUPFAM" id="SSF81383">
    <property type="entry name" value="F-box domain"/>
    <property type="match status" value="1"/>
</dbReference>
<evidence type="ECO:0000313" key="3">
    <source>
        <dbReference type="Proteomes" id="UP000275078"/>
    </source>
</evidence>
<reference evidence="2 3" key="1">
    <citation type="journal article" date="2018" name="Nat. Ecol. Evol.">
        <title>Pezizomycetes genomes reveal the molecular basis of ectomycorrhizal truffle lifestyle.</title>
        <authorList>
            <person name="Murat C."/>
            <person name="Payen T."/>
            <person name="Noel B."/>
            <person name="Kuo A."/>
            <person name="Morin E."/>
            <person name="Chen J."/>
            <person name="Kohler A."/>
            <person name="Krizsan K."/>
            <person name="Balestrini R."/>
            <person name="Da Silva C."/>
            <person name="Montanini B."/>
            <person name="Hainaut M."/>
            <person name="Levati E."/>
            <person name="Barry K.W."/>
            <person name="Belfiori B."/>
            <person name="Cichocki N."/>
            <person name="Clum A."/>
            <person name="Dockter R.B."/>
            <person name="Fauchery L."/>
            <person name="Guy J."/>
            <person name="Iotti M."/>
            <person name="Le Tacon F."/>
            <person name="Lindquist E.A."/>
            <person name="Lipzen A."/>
            <person name="Malagnac F."/>
            <person name="Mello A."/>
            <person name="Molinier V."/>
            <person name="Miyauchi S."/>
            <person name="Poulain J."/>
            <person name="Riccioni C."/>
            <person name="Rubini A."/>
            <person name="Sitrit Y."/>
            <person name="Splivallo R."/>
            <person name="Traeger S."/>
            <person name="Wang M."/>
            <person name="Zifcakova L."/>
            <person name="Wipf D."/>
            <person name="Zambonelli A."/>
            <person name="Paolocci F."/>
            <person name="Nowrousian M."/>
            <person name="Ottonello S."/>
            <person name="Baldrian P."/>
            <person name="Spatafora J.W."/>
            <person name="Henrissat B."/>
            <person name="Nagy L.G."/>
            <person name="Aury J.M."/>
            <person name="Wincker P."/>
            <person name="Grigoriev I.V."/>
            <person name="Bonfante P."/>
            <person name="Martin F.M."/>
        </authorList>
    </citation>
    <scope>NUCLEOTIDE SEQUENCE [LARGE SCALE GENOMIC DNA]</scope>
    <source>
        <strain evidence="2 3">RN42</strain>
    </source>
</reference>
<evidence type="ECO:0000313" key="2">
    <source>
        <dbReference type="EMBL" id="RPA75124.1"/>
    </source>
</evidence>
<dbReference type="InterPro" id="IPR036047">
    <property type="entry name" value="F-box-like_dom_sf"/>
</dbReference>
<gene>
    <name evidence="2" type="ORF">BJ508DRAFT_365856</name>
</gene>
<organism evidence="2 3">
    <name type="scientific">Ascobolus immersus RN42</name>
    <dbReference type="NCBI Taxonomy" id="1160509"/>
    <lineage>
        <taxon>Eukaryota</taxon>
        <taxon>Fungi</taxon>
        <taxon>Dikarya</taxon>
        <taxon>Ascomycota</taxon>
        <taxon>Pezizomycotina</taxon>
        <taxon>Pezizomycetes</taxon>
        <taxon>Pezizales</taxon>
        <taxon>Ascobolaceae</taxon>
        <taxon>Ascobolus</taxon>
    </lineage>
</organism>
<evidence type="ECO:0000256" key="1">
    <source>
        <dbReference type="SAM" id="MobiDB-lite"/>
    </source>
</evidence>
<evidence type="ECO:0008006" key="4">
    <source>
        <dbReference type="Google" id="ProtNLM"/>
    </source>
</evidence>
<keyword evidence="3" id="KW-1185">Reference proteome</keyword>
<protein>
    <recommendedName>
        <fullName evidence="4">F-box domain-containing protein</fullName>
    </recommendedName>
</protein>
<name>A0A3N4HZQ3_ASCIM</name>
<dbReference type="AlphaFoldDB" id="A0A3N4HZQ3"/>
<dbReference type="Proteomes" id="UP000275078">
    <property type="component" value="Unassembled WGS sequence"/>
</dbReference>
<sequence length="636" mass="70922">MARCVGTFGRLPSARTRRKAEPPPTPPPPTPPPPKTTKKPNDPALSFPVEIFILIFRYMPDLKGVVGLERVSRGWAEVVRSVCTPSWVRVEWDWGTVDWRGETRLGKDSGMSEWEKFKDRVKSVHDMRLGFASEVFEAPKSTPFVVQDRYTAWLYCGKLYGHANPDTLVIRSRVADKERKPGAKRFEQMCITTSEIVMLCGVREPAKGKGERIAMTIFSVGPDGILLLMVGGYSKSTSRHTIFAYISTETCSLVWARSPTMDNWYYPPEKRNNEPGSIAKQRGDGSCPFGRGCHDLTSPATTPFITFMTSRSISHQSIVIKEPIKIWTLDVSTGTLVDSLTHEVPDIVKAEVGGNGASSAWYYESSFIPAIAVIDIPHAPAPSDASSHPARYKLILSSTTSNPSCNASLHDSISKTTITTITLALTNEIHKLFPSDLQEGSQVMASLRLPKEGVRLTCHSLTATKHLVFATISYHGGYRESSKHLSWTFAVEFTRPGIAPTLTLEETNIYQPTSHTNVAFNPRTRLGSFRRSGNNVYKIPSAIVMVPYREDDEKGKEDGLRWWSVSAKEAREVMMPAVKAKKELGEVERRSRWSRINLRSWEDVEREERKVLGGDLGGVRVVGEGFVVGERGIVWF</sequence>
<feature type="compositionally biased region" description="Pro residues" evidence="1">
    <location>
        <begin position="22"/>
        <end position="35"/>
    </location>
</feature>
<accession>A0A3N4HZQ3</accession>
<dbReference type="EMBL" id="ML119771">
    <property type="protein sequence ID" value="RPA75124.1"/>
    <property type="molecule type" value="Genomic_DNA"/>
</dbReference>
<proteinExistence type="predicted"/>